<keyword evidence="9" id="KW-1185">Reference proteome</keyword>
<comment type="caution">
    <text evidence="8">The sequence shown here is derived from an EMBL/GenBank/DDBJ whole genome shotgun (WGS) entry which is preliminary data.</text>
</comment>
<name>A0A139I115_9PEZI</name>
<keyword evidence="3" id="KW-0863">Zinc-finger</keyword>
<dbReference type="Pfam" id="PF05699">
    <property type="entry name" value="Dimer_Tnp_hAT"/>
    <property type="match status" value="1"/>
</dbReference>
<evidence type="ECO:0000256" key="1">
    <source>
        <dbReference type="ARBA" id="ARBA00004123"/>
    </source>
</evidence>
<dbReference type="InterPro" id="IPR008906">
    <property type="entry name" value="HATC_C_dom"/>
</dbReference>
<reference evidence="8 9" key="1">
    <citation type="submission" date="2015-07" db="EMBL/GenBank/DDBJ databases">
        <title>Comparative genomics of the Sigatoka disease complex on banana suggests a link between parallel evolutionary changes in Pseudocercospora fijiensis and Pseudocercospora eumusae and increased virulence on the banana host.</title>
        <authorList>
            <person name="Chang T.-C."/>
            <person name="Salvucci A."/>
            <person name="Crous P.W."/>
            <person name="Stergiopoulos I."/>
        </authorList>
    </citation>
    <scope>NUCLEOTIDE SEQUENCE [LARGE SCALE GENOMIC DNA]</scope>
    <source>
        <strain evidence="8 9">CBS 116634</strain>
    </source>
</reference>
<feature type="compositionally biased region" description="Polar residues" evidence="6">
    <location>
        <begin position="44"/>
        <end position="65"/>
    </location>
</feature>
<dbReference type="InterPro" id="IPR052035">
    <property type="entry name" value="ZnF_BED_domain_contain"/>
</dbReference>
<sequence>MKWRFIERLDDEGRWAGDDKEWIIRMEVQFKNLWLQYKGKHAPTSPSYKHSATATSAEAISQHTGQPQPRPNRTNPRDKGHLIHLLVKNDDSDDEDQEHSDELEQYLAEPRKRARELDISMSPIPYWVDKLEKWPSLARIALDIYACPAMSDEPERQFNITGDVLQPRRRQLKGEKVRYLVTLKSWIQRGVVKLTAALFRRMPMATTAAAIAVEATQAVDQLLVDYSDGEDEH</sequence>
<protein>
    <recommendedName>
        <fullName evidence="7">HAT C-terminal dimerisation domain-containing protein</fullName>
    </recommendedName>
</protein>
<keyword evidence="5" id="KW-0539">Nucleus</keyword>
<dbReference type="PANTHER" id="PTHR46481">
    <property type="entry name" value="ZINC FINGER BED DOMAIN-CONTAINING PROTEIN 4"/>
    <property type="match status" value="1"/>
</dbReference>
<evidence type="ECO:0000256" key="6">
    <source>
        <dbReference type="SAM" id="MobiDB-lite"/>
    </source>
</evidence>
<evidence type="ECO:0000256" key="2">
    <source>
        <dbReference type="ARBA" id="ARBA00022723"/>
    </source>
</evidence>
<evidence type="ECO:0000313" key="9">
    <source>
        <dbReference type="Proteomes" id="UP000073492"/>
    </source>
</evidence>
<organism evidence="8 9">
    <name type="scientific">Pseudocercospora musae</name>
    <dbReference type="NCBI Taxonomy" id="113226"/>
    <lineage>
        <taxon>Eukaryota</taxon>
        <taxon>Fungi</taxon>
        <taxon>Dikarya</taxon>
        <taxon>Ascomycota</taxon>
        <taxon>Pezizomycotina</taxon>
        <taxon>Dothideomycetes</taxon>
        <taxon>Dothideomycetidae</taxon>
        <taxon>Mycosphaerellales</taxon>
        <taxon>Mycosphaerellaceae</taxon>
        <taxon>Pseudocercospora</taxon>
    </lineage>
</organism>
<dbReference type="Proteomes" id="UP000073492">
    <property type="component" value="Unassembled WGS sequence"/>
</dbReference>
<evidence type="ECO:0000256" key="3">
    <source>
        <dbReference type="ARBA" id="ARBA00022771"/>
    </source>
</evidence>
<dbReference type="AlphaFoldDB" id="A0A139I115"/>
<dbReference type="GO" id="GO:0046983">
    <property type="term" value="F:protein dimerization activity"/>
    <property type="evidence" value="ECO:0007669"/>
    <property type="project" value="InterPro"/>
</dbReference>
<accession>A0A139I115</accession>
<dbReference type="SUPFAM" id="SSF53098">
    <property type="entry name" value="Ribonuclease H-like"/>
    <property type="match status" value="1"/>
</dbReference>
<dbReference type="InterPro" id="IPR012337">
    <property type="entry name" value="RNaseH-like_sf"/>
</dbReference>
<dbReference type="GO" id="GO:0008270">
    <property type="term" value="F:zinc ion binding"/>
    <property type="evidence" value="ECO:0007669"/>
    <property type="project" value="UniProtKB-KW"/>
</dbReference>
<dbReference type="PANTHER" id="PTHR46481:SF10">
    <property type="entry name" value="ZINC FINGER BED DOMAIN-CONTAINING PROTEIN 39"/>
    <property type="match status" value="1"/>
</dbReference>
<evidence type="ECO:0000256" key="4">
    <source>
        <dbReference type="ARBA" id="ARBA00022833"/>
    </source>
</evidence>
<keyword evidence="4" id="KW-0862">Zinc</keyword>
<gene>
    <name evidence="8" type="ORF">AC579_3810</name>
</gene>
<evidence type="ECO:0000259" key="7">
    <source>
        <dbReference type="Pfam" id="PF05699"/>
    </source>
</evidence>
<evidence type="ECO:0000256" key="5">
    <source>
        <dbReference type="ARBA" id="ARBA00023242"/>
    </source>
</evidence>
<proteinExistence type="predicted"/>
<dbReference type="GO" id="GO:0005634">
    <property type="term" value="C:nucleus"/>
    <property type="evidence" value="ECO:0007669"/>
    <property type="project" value="UniProtKB-SubCell"/>
</dbReference>
<feature type="region of interest" description="Disordered" evidence="6">
    <location>
        <begin position="44"/>
        <end position="78"/>
    </location>
</feature>
<feature type="domain" description="HAT C-terminal dimerisation" evidence="7">
    <location>
        <begin position="102"/>
        <end position="187"/>
    </location>
</feature>
<dbReference type="OrthoDB" id="3944237at2759"/>
<evidence type="ECO:0000313" key="8">
    <source>
        <dbReference type="EMBL" id="KXT08414.1"/>
    </source>
</evidence>
<comment type="subcellular location">
    <subcellularLocation>
        <location evidence="1">Nucleus</location>
    </subcellularLocation>
</comment>
<dbReference type="EMBL" id="LFZO01000450">
    <property type="protein sequence ID" value="KXT08414.1"/>
    <property type="molecule type" value="Genomic_DNA"/>
</dbReference>
<keyword evidence="2" id="KW-0479">Metal-binding</keyword>